<keyword evidence="1" id="KW-0479">Metal-binding</keyword>
<evidence type="ECO:0000256" key="2">
    <source>
        <dbReference type="ARBA" id="ARBA00022771"/>
    </source>
</evidence>
<dbReference type="InterPro" id="IPR007588">
    <property type="entry name" value="Znf_FLYWCH"/>
</dbReference>
<reference evidence="5 6" key="1">
    <citation type="submission" date="2023-11" db="EMBL/GenBank/DDBJ databases">
        <authorList>
            <person name="Okamura Y."/>
        </authorList>
    </citation>
    <scope>NUCLEOTIDE SEQUENCE [LARGE SCALE GENOMIC DNA]</scope>
</reference>
<proteinExistence type="predicted"/>
<evidence type="ECO:0000256" key="3">
    <source>
        <dbReference type="ARBA" id="ARBA00022833"/>
    </source>
</evidence>
<keyword evidence="6" id="KW-1185">Reference proteome</keyword>
<protein>
    <recommendedName>
        <fullName evidence="4">FLYWCH-type domain-containing protein</fullName>
    </recommendedName>
</protein>
<gene>
    <name evidence="5" type="ORF">LNINA_LOCUS3670</name>
</gene>
<evidence type="ECO:0000256" key="1">
    <source>
        <dbReference type="ARBA" id="ARBA00022723"/>
    </source>
</evidence>
<name>A0AAV1J7D3_9NEOP</name>
<evidence type="ECO:0000259" key="4">
    <source>
        <dbReference type="Pfam" id="PF04500"/>
    </source>
</evidence>
<dbReference type="GO" id="GO:0008270">
    <property type="term" value="F:zinc ion binding"/>
    <property type="evidence" value="ECO:0007669"/>
    <property type="project" value="UniProtKB-KW"/>
</dbReference>
<keyword evidence="3" id="KW-0862">Zinc</keyword>
<evidence type="ECO:0000313" key="6">
    <source>
        <dbReference type="Proteomes" id="UP001497472"/>
    </source>
</evidence>
<dbReference type="Gene3D" id="2.20.25.240">
    <property type="match status" value="2"/>
</dbReference>
<dbReference type="EMBL" id="CAVLEF010000005">
    <property type="protein sequence ID" value="CAK1543880.1"/>
    <property type="molecule type" value="Genomic_DNA"/>
</dbReference>
<comment type="caution">
    <text evidence="5">The sequence shown here is derived from an EMBL/GenBank/DDBJ whole genome shotgun (WGS) entry which is preliminary data.</text>
</comment>
<keyword evidence="2" id="KW-0863">Zinc-finger</keyword>
<accession>A0AAV1J7D3</accession>
<dbReference type="Pfam" id="PF04500">
    <property type="entry name" value="FLYWCH"/>
    <property type="match status" value="2"/>
</dbReference>
<feature type="domain" description="FLYWCH-type" evidence="4">
    <location>
        <begin position="64"/>
        <end position="120"/>
    </location>
</feature>
<dbReference type="Proteomes" id="UP001497472">
    <property type="component" value="Unassembled WGS sequence"/>
</dbReference>
<dbReference type="AlphaFoldDB" id="A0AAV1J7D3"/>
<organism evidence="5 6">
    <name type="scientific">Leptosia nina</name>
    <dbReference type="NCBI Taxonomy" id="320188"/>
    <lineage>
        <taxon>Eukaryota</taxon>
        <taxon>Metazoa</taxon>
        <taxon>Ecdysozoa</taxon>
        <taxon>Arthropoda</taxon>
        <taxon>Hexapoda</taxon>
        <taxon>Insecta</taxon>
        <taxon>Pterygota</taxon>
        <taxon>Neoptera</taxon>
        <taxon>Endopterygota</taxon>
        <taxon>Lepidoptera</taxon>
        <taxon>Glossata</taxon>
        <taxon>Ditrysia</taxon>
        <taxon>Papilionoidea</taxon>
        <taxon>Pieridae</taxon>
        <taxon>Pierinae</taxon>
        <taxon>Leptosia</taxon>
    </lineage>
</organism>
<evidence type="ECO:0000313" key="5">
    <source>
        <dbReference type="EMBL" id="CAK1543880.1"/>
    </source>
</evidence>
<feature type="domain" description="FLYWCH-type" evidence="4">
    <location>
        <begin position="141"/>
        <end position="197"/>
    </location>
</feature>
<sequence>MCLLRCRPPPWNARLFDPLFGHSRAGKPVLILGHHRFNYQNLGDDKWKKLWRCDQWSKVTYGVSQRGNPILMVGQNRFKKTSGYGQKSWWHCIKRSTTSCPASISLHGNFIVKANNLHNHQHISTNMFHLMRAILRARFCRDSTNIYIGGHKFFRHSRSLLGNRIRWTCAKKHKLKCKASAVTIDGVVVSTTGLHSHN</sequence>